<evidence type="ECO:0008006" key="3">
    <source>
        <dbReference type="Google" id="ProtNLM"/>
    </source>
</evidence>
<organism evidence="1 2">
    <name type="scientific">Polyporus arcularius HHB13444</name>
    <dbReference type="NCBI Taxonomy" id="1314778"/>
    <lineage>
        <taxon>Eukaryota</taxon>
        <taxon>Fungi</taxon>
        <taxon>Dikarya</taxon>
        <taxon>Basidiomycota</taxon>
        <taxon>Agaricomycotina</taxon>
        <taxon>Agaricomycetes</taxon>
        <taxon>Polyporales</taxon>
        <taxon>Polyporaceae</taxon>
        <taxon>Polyporus</taxon>
    </lineage>
</organism>
<gene>
    <name evidence="1" type="ORF">K466DRAFT_551810</name>
</gene>
<dbReference type="Proteomes" id="UP000308197">
    <property type="component" value="Unassembled WGS sequence"/>
</dbReference>
<dbReference type="InterPro" id="IPR011333">
    <property type="entry name" value="SKP1/BTB/POZ_sf"/>
</dbReference>
<protein>
    <recommendedName>
        <fullName evidence="3">BTB domain-containing protein</fullName>
    </recommendedName>
</protein>
<accession>A0A5C3P7D5</accession>
<dbReference type="InParanoid" id="A0A5C3P7D5"/>
<dbReference type="AlphaFoldDB" id="A0A5C3P7D5"/>
<name>A0A5C3P7D5_9APHY</name>
<dbReference type="STRING" id="1314778.A0A5C3P7D5"/>
<evidence type="ECO:0000313" key="2">
    <source>
        <dbReference type="Proteomes" id="UP000308197"/>
    </source>
</evidence>
<sequence length="117" mass="12792">MPDASMENVEGAVEMDRGVLDALQKDEEFWFDDGTITLIAEDVEFRVYKGLLARLSPVLADMFSLPQPVTLEDKTGPIGSDSATPHVVHLTDGPQAFRILLKAIAPADEAAFFFRPG</sequence>
<evidence type="ECO:0000313" key="1">
    <source>
        <dbReference type="EMBL" id="TFK85584.1"/>
    </source>
</evidence>
<keyword evidence="2" id="KW-1185">Reference proteome</keyword>
<proteinExistence type="predicted"/>
<dbReference type="EMBL" id="ML211244">
    <property type="protein sequence ID" value="TFK85584.1"/>
    <property type="molecule type" value="Genomic_DNA"/>
</dbReference>
<dbReference type="Gene3D" id="3.30.710.10">
    <property type="entry name" value="Potassium Channel Kv1.1, Chain A"/>
    <property type="match status" value="1"/>
</dbReference>
<reference evidence="1 2" key="1">
    <citation type="journal article" date="2019" name="Nat. Ecol. Evol.">
        <title>Megaphylogeny resolves global patterns of mushroom evolution.</title>
        <authorList>
            <person name="Varga T."/>
            <person name="Krizsan K."/>
            <person name="Foldi C."/>
            <person name="Dima B."/>
            <person name="Sanchez-Garcia M."/>
            <person name="Sanchez-Ramirez S."/>
            <person name="Szollosi G.J."/>
            <person name="Szarkandi J.G."/>
            <person name="Papp V."/>
            <person name="Albert L."/>
            <person name="Andreopoulos W."/>
            <person name="Angelini C."/>
            <person name="Antonin V."/>
            <person name="Barry K.W."/>
            <person name="Bougher N.L."/>
            <person name="Buchanan P."/>
            <person name="Buyck B."/>
            <person name="Bense V."/>
            <person name="Catcheside P."/>
            <person name="Chovatia M."/>
            <person name="Cooper J."/>
            <person name="Damon W."/>
            <person name="Desjardin D."/>
            <person name="Finy P."/>
            <person name="Geml J."/>
            <person name="Haridas S."/>
            <person name="Hughes K."/>
            <person name="Justo A."/>
            <person name="Karasinski D."/>
            <person name="Kautmanova I."/>
            <person name="Kiss B."/>
            <person name="Kocsube S."/>
            <person name="Kotiranta H."/>
            <person name="LaButti K.M."/>
            <person name="Lechner B.E."/>
            <person name="Liimatainen K."/>
            <person name="Lipzen A."/>
            <person name="Lukacs Z."/>
            <person name="Mihaltcheva S."/>
            <person name="Morgado L.N."/>
            <person name="Niskanen T."/>
            <person name="Noordeloos M.E."/>
            <person name="Ohm R.A."/>
            <person name="Ortiz-Santana B."/>
            <person name="Ovrebo C."/>
            <person name="Racz N."/>
            <person name="Riley R."/>
            <person name="Savchenko A."/>
            <person name="Shiryaev A."/>
            <person name="Soop K."/>
            <person name="Spirin V."/>
            <person name="Szebenyi C."/>
            <person name="Tomsovsky M."/>
            <person name="Tulloss R.E."/>
            <person name="Uehling J."/>
            <person name="Grigoriev I.V."/>
            <person name="Vagvolgyi C."/>
            <person name="Papp T."/>
            <person name="Martin F.M."/>
            <person name="Miettinen O."/>
            <person name="Hibbett D.S."/>
            <person name="Nagy L.G."/>
        </authorList>
    </citation>
    <scope>NUCLEOTIDE SEQUENCE [LARGE SCALE GENOMIC DNA]</scope>
    <source>
        <strain evidence="1 2">HHB13444</strain>
    </source>
</reference>